<dbReference type="GO" id="GO:0051539">
    <property type="term" value="F:4 iron, 4 sulfur cluster binding"/>
    <property type="evidence" value="ECO:0007669"/>
    <property type="project" value="UniProtKB-KW"/>
</dbReference>
<feature type="binding site" evidence="15">
    <location>
        <begin position="86"/>
        <end position="88"/>
    </location>
    <ligand>
        <name>S-adenosyl-L-methionine</name>
        <dbReference type="ChEBI" id="CHEBI:59789"/>
        <label>2</label>
    </ligand>
</feature>
<dbReference type="Gene3D" id="3.20.20.70">
    <property type="entry name" value="Aldolase class I"/>
    <property type="match status" value="1"/>
</dbReference>
<comment type="pathway">
    <text evidence="2 14">Porphyrin-containing compound metabolism; protoporphyrin-IX biosynthesis; protoporphyrinogen-IX from coproporphyrinogen-III (AdoMet route): step 1/1.</text>
</comment>
<dbReference type="SFLD" id="SFLDG01065">
    <property type="entry name" value="anaerobic_coproporphyrinogen-I"/>
    <property type="match status" value="1"/>
</dbReference>
<feature type="binding site" evidence="15">
    <location>
        <position position="228"/>
    </location>
    <ligand>
        <name>S-adenosyl-L-methionine</name>
        <dbReference type="ChEBI" id="CHEBI:59789"/>
        <label>2</label>
    </ligand>
</feature>
<keyword evidence="6 14" id="KW-0963">Cytoplasm</keyword>
<feature type="binding site" evidence="16">
    <location>
        <position position="80"/>
    </location>
    <ligand>
        <name>[4Fe-4S] cluster</name>
        <dbReference type="ChEBI" id="CHEBI:49883"/>
        <note>4Fe-4S-S-AdoMet</note>
    </ligand>
</feature>
<dbReference type="SUPFAM" id="SSF102114">
    <property type="entry name" value="Radical SAM enzymes"/>
    <property type="match status" value="1"/>
</dbReference>
<evidence type="ECO:0000256" key="11">
    <source>
        <dbReference type="ARBA" id="ARBA00023014"/>
    </source>
</evidence>
<dbReference type="InterPro" id="IPR034505">
    <property type="entry name" value="Coproporphyrinogen-III_oxidase"/>
</dbReference>
<dbReference type="Proteomes" id="UP000606044">
    <property type="component" value="Unassembled WGS sequence"/>
</dbReference>
<dbReference type="EMBL" id="BMCT01000008">
    <property type="protein sequence ID" value="GGF79627.1"/>
    <property type="molecule type" value="Genomic_DNA"/>
</dbReference>
<keyword evidence="5 14" id="KW-0004">4Fe-4S</keyword>
<evidence type="ECO:0000313" key="20">
    <source>
        <dbReference type="Proteomes" id="UP000606044"/>
    </source>
</evidence>
<feature type="binding site" evidence="15">
    <location>
        <position position="131"/>
    </location>
    <ligand>
        <name>S-adenosyl-L-methionine</name>
        <dbReference type="ChEBI" id="CHEBI:59789"/>
        <label>1</label>
    </ligand>
</feature>
<feature type="binding site" evidence="15">
    <location>
        <position position="74"/>
    </location>
    <ligand>
        <name>S-adenosyl-L-methionine</name>
        <dbReference type="ChEBI" id="CHEBI:59789"/>
        <label>1</label>
    </ligand>
</feature>
<evidence type="ECO:0000256" key="6">
    <source>
        <dbReference type="ARBA" id="ARBA00022490"/>
    </source>
</evidence>
<name>A0A917CC19_9HYPH</name>
<comment type="similarity">
    <text evidence="3 14">Belongs to the anaerobic coproporphyrinogen-III oxidase family.</text>
</comment>
<keyword evidence="8 14" id="KW-0479">Metal-binding</keyword>
<feature type="domain" description="Radical SAM core" evidence="18">
    <location>
        <begin position="65"/>
        <end position="296"/>
    </location>
</feature>
<dbReference type="NCBIfam" id="TIGR00538">
    <property type="entry name" value="hemN"/>
    <property type="match status" value="1"/>
</dbReference>
<evidence type="ECO:0000256" key="15">
    <source>
        <dbReference type="PIRSR" id="PIRSR000167-1"/>
    </source>
</evidence>
<dbReference type="CDD" id="cd01335">
    <property type="entry name" value="Radical_SAM"/>
    <property type="match status" value="1"/>
</dbReference>
<dbReference type="InterPro" id="IPR013785">
    <property type="entry name" value="Aldolase_TIM"/>
</dbReference>
<evidence type="ECO:0000256" key="16">
    <source>
        <dbReference type="PIRSR" id="PIRSR000167-2"/>
    </source>
</evidence>
<dbReference type="SFLD" id="SFLDG01082">
    <property type="entry name" value="B12-binding_domain_containing"/>
    <property type="match status" value="1"/>
</dbReference>
<reference evidence="19" key="1">
    <citation type="journal article" date="2014" name="Int. J. Syst. Evol. Microbiol.">
        <title>Complete genome sequence of Corynebacterium casei LMG S-19264T (=DSM 44701T), isolated from a smear-ripened cheese.</title>
        <authorList>
            <consortium name="US DOE Joint Genome Institute (JGI-PGF)"/>
            <person name="Walter F."/>
            <person name="Albersmeier A."/>
            <person name="Kalinowski J."/>
            <person name="Ruckert C."/>
        </authorList>
    </citation>
    <scope>NUCLEOTIDE SEQUENCE</scope>
    <source>
        <strain evidence="19">CCM 7897</strain>
    </source>
</reference>
<dbReference type="PIRSF" id="PIRSF000167">
    <property type="entry name" value="HemN"/>
    <property type="match status" value="1"/>
</dbReference>
<dbReference type="InterPro" id="IPR058240">
    <property type="entry name" value="rSAM_sf"/>
</dbReference>
<keyword evidence="7 14" id="KW-0949">S-adenosyl-L-methionine</keyword>
<dbReference type="PANTHER" id="PTHR13932:SF6">
    <property type="entry name" value="OXYGEN-INDEPENDENT COPROPORPHYRINOGEN III OXIDASE"/>
    <property type="match status" value="1"/>
</dbReference>
<dbReference type="GO" id="GO:0051989">
    <property type="term" value="F:coproporphyrinogen dehydrogenase activity"/>
    <property type="evidence" value="ECO:0007669"/>
    <property type="project" value="UniProtKB-EC"/>
</dbReference>
<evidence type="ECO:0000256" key="4">
    <source>
        <dbReference type="ARBA" id="ARBA00011245"/>
    </source>
</evidence>
<keyword evidence="10 14" id="KW-0408">Iron</keyword>
<dbReference type="InterPro" id="IPR004558">
    <property type="entry name" value="Coprogen_oxidase_HemN"/>
</dbReference>
<evidence type="ECO:0000256" key="14">
    <source>
        <dbReference type="PIRNR" id="PIRNR000167"/>
    </source>
</evidence>
<dbReference type="InterPro" id="IPR010723">
    <property type="entry name" value="HemN_C"/>
</dbReference>
<keyword evidence="11 14" id="KW-0411">Iron-sulfur</keyword>
<gene>
    <name evidence="19" type="primary">hemN</name>
    <name evidence="19" type="ORF">GCM10007301_44600</name>
</gene>
<dbReference type="EC" id="1.3.98.3" evidence="14"/>
<evidence type="ECO:0000256" key="3">
    <source>
        <dbReference type="ARBA" id="ARBA00005493"/>
    </source>
</evidence>
<evidence type="ECO:0000256" key="2">
    <source>
        <dbReference type="ARBA" id="ARBA00004785"/>
    </source>
</evidence>
<comment type="caution">
    <text evidence="19">The sequence shown here is derived from an EMBL/GenBank/DDBJ whole genome shotgun (WGS) entry which is preliminary data.</text>
</comment>
<evidence type="ECO:0000256" key="17">
    <source>
        <dbReference type="SAM" id="MobiDB-lite"/>
    </source>
</evidence>
<dbReference type="SFLD" id="SFLDS00029">
    <property type="entry name" value="Radical_SAM"/>
    <property type="match status" value="1"/>
</dbReference>
<keyword evidence="12 14" id="KW-0627">Porphyrin biosynthesis</keyword>
<dbReference type="InterPro" id="IPR007197">
    <property type="entry name" value="rSAM"/>
</dbReference>
<dbReference type="PROSITE" id="PS51918">
    <property type="entry name" value="RADICAL_SAM"/>
    <property type="match status" value="1"/>
</dbReference>
<reference evidence="19" key="2">
    <citation type="submission" date="2020-09" db="EMBL/GenBank/DDBJ databases">
        <authorList>
            <person name="Sun Q."/>
            <person name="Sedlacek I."/>
        </authorList>
    </citation>
    <scope>NUCLEOTIDE SEQUENCE</scope>
    <source>
        <strain evidence="19">CCM 7897</strain>
    </source>
</reference>
<keyword evidence="9 14" id="KW-0560">Oxidoreductase</keyword>
<evidence type="ECO:0000256" key="9">
    <source>
        <dbReference type="ARBA" id="ARBA00023002"/>
    </source>
</evidence>
<evidence type="ECO:0000256" key="1">
    <source>
        <dbReference type="ARBA" id="ARBA00004496"/>
    </source>
</evidence>
<keyword evidence="20" id="KW-1185">Reference proteome</keyword>
<dbReference type="InterPro" id="IPR006638">
    <property type="entry name" value="Elp3/MiaA/NifB-like_rSAM"/>
</dbReference>
<comment type="subcellular location">
    <subcellularLocation>
        <location evidence="1 14">Cytoplasm</location>
    </subcellularLocation>
</comment>
<feature type="binding site" evidence="15">
    <location>
        <position position="203"/>
    </location>
    <ligand>
        <name>S-adenosyl-L-methionine</name>
        <dbReference type="ChEBI" id="CHEBI:59789"/>
        <label>2</label>
    </ligand>
</feature>
<dbReference type="PANTHER" id="PTHR13932">
    <property type="entry name" value="COPROPORPHYRINIGEN III OXIDASE"/>
    <property type="match status" value="1"/>
</dbReference>
<feature type="binding site" evidence="15">
    <location>
        <position position="191"/>
    </location>
    <ligand>
        <name>S-adenosyl-L-methionine</name>
        <dbReference type="ChEBI" id="CHEBI:59789"/>
        <label>2</label>
    </ligand>
</feature>
<feature type="binding site" evidence="16">
    <location>
        <position position="84"/>
    </location>
    <ligand>
        <name>[4Fe-4S] cluster</name>
        <dbReference type="ChEBI" id="CHEBI:49883"/>
        <note>4Fe-4S-S-AdoMet</note>
    </ligand>
</feature>
<dbReference type="GO" id="GO:0006782">
    <property type="term" value="P:protoporphyrinogen IX biosynthetic process"/>
    <property type="evidence" value="ECO:0007669"/>
    <property type="project" value="TreeGrafter"/>
</dbReference>
<feature type="binding site" evidence="15">
    <location>
        <position position="164"/>
    </location>
    <ligand>
        <name>S-adenosyl-L-methionine</name>
        <dbReference type="ChEBI" id="CHEBI:59789"/>
        <label>1</label>
    </ligand>
</feature>
<dbReference type="Gene3D" id="1.10.10.920">
    <property type="match status" value="1"/>
</dbReference>
<protein>
    <recommendedName>
        <fullName evidence="14">Coproporphyrinogen-III oxidase</fullName>
        <ecNumber evidence="14">1.3.98.3</ecNumber>
    </recommendedName>
</protein>
<dbReference type="SMART" id="SM00729">
    <property type="entry name" value="Elp3"/>
    <property type="match status" value="1"/>
</dbReference>
<evidence type="ECO:0000256" key="7">
    <source>
        <dbReference type="ARBA" id="ARBA00022691"/>
    </source>
</evidence>
<dbReference type="GO" id="GO:0005737">
    <property type="term" value="C:cytoplasm"/>
    <property type="evidence" value="ECO:0007669"/>
    <property type="project" value="UniProtKB-SubCell"/>
</dbReference>
<evidence type="ECO:0000256" key="5">
    <source>
        <dbReference type="ARBA" id="ARBA00022485"/>
    </source>
</evidence>
<feature type="region of interest" description="Disordered" evidence="17">
    <location>
        <begin position="1"/>
        <end position="21"/>
    </location>
</feature>
<dbReference type="GO" id="GO:0046872">
    <property type="term" value="F:metal ion binding"/>
    <property type="evidence" value="ECO:0007669"/>
    <property type="project" value="UniProtKB-KW"/>
</dbReference>
<feature type="binding site" evidence="15">
    <location>
        <begin position="132"/>
        <end position="133"/>
    </location>
    <ligand>
        <name>S-adenosyl-L-methionine</name>
        <dbReference type="ChEBI" id="CHEBI:59789"/>
        <label>2</label>
    </ligand>
</feature>
<feature type="binding site" evidence="16">
    <location>
        <position position="87"/>
    </location>
    <ligand>
        <name>[4Fe-4S] cluster</name>
        <dbReference type="ChEBI" id="CHEBI:49883"/>
        <note>4Fe-4S-S-AdoMet</note>
    </ligand>
</feature>
<evidence type="ECO:0000313" key="19">
    <source>
        <dbReference type="EMBL" id="GGF79627.1"/>
    </source>
</evidence>
<dbReference type="Pfam" id="PF06969">
    <property type="entry name" value="HemN_C"/>
    <property type="match status" value="1"/>
</dbReference>
<comment type="subunit">
    <text evidence="4">Monomer.</text>
</comment>
<evidence type="ECO:0000256" key="8">
    <source>
        <dbReference type="ARBA" id="ARBA00022723"/>
    </source>
</evidence>
<dbReference type="Pfam" id="PF04055">
    <property type="entry name" value="Radical_SAM"/>
    <property type="match status" value="1"/>
</dbReference>
<accession>A0A917CC19</accession>
<evidence type="ECO:0000256" key="12">
    <source>
        <dbReference type="ARBA" id="ARBA00023244"/>
    </source>
</evidence>
<evidence type="ECO:0000256" key="13">
    <source>
        <dbReference type="ARBA" id="ARBA00048321"/>
    </source>
</evidence>
<feature type="binding site" evidence="15">
    <location>
        <position position="348"/>
    </location>
    <ligand>
        <name>S-adenosyl-L-methionine</name>
        <dbReference type="ChEBI" id="CHEBI:59789"/>
        <label>1</label>
    </ligand>
</feature>
<proteinExistence type="inferred from homology"/>
<comment type="cofactor">
    <cofactor evidence="14 16">
        <name>[4Fe-4S] cluster</name>
        <dbReference type="ChEBI" id="CHEBI:49883"/>
    </cofactor>
    <text evidence="14 16">Binds 1 [4Fe-4S] cluster. The cluster is coordinated with 3 cysteines and an exchangeable S-adenosyl-L-methionine.</text>
</comment>
<dbReference type="AlphaFoldDB" id="A0A917CC19"/>
<feature type="binding site" evidence="15">
    <location>
        <position position="262"/>
    </location>
    <ligand>
        <name>S-adenosyl-L-methionine</name>
        <dbReference type="ChEBI" id="CHEBI:59789"/>
        <label>2</label>
    </ligand>
</feature>
<dbReference type="GO" id="GO:0004109">
    <property type="term" value="F:coproporphyrinogen oxidase activity"/>
    <property type="evidence" value="ECO:0007669"/>
    <property type="project" value="InterPro"/>
</dbReference>
<organism evidence="19 20">
    <name type="scientific">Azorhizobium oxalatiphilum</name>
    <dbReference type="NCBI Taxonomy" id="980631"/>
    <lineage>
        <taxon>Bacteria</taxon>
        <taxon>Pseudomonadati</taxon>
        <taxon>Pseudomonadota</taxon>
        <taxon>Alphaproteobacteria</taxon>
        <taxon>Hyphomicrobiales</taxon>
        <taxon>Xanthobacteraceae</taxon>
        <taxon>Azorhizobium</taxon>
    </lineage>
</organism>
<evidence type="ECO:0000256" key="10">
    <source>
        <dbReference type="ARBA" id="ARBA00023004"/>
    </source>
</evidence>
<sequence>MTAPSPLDLAAPAARAPAQTPAPLAPDALMARYGRNVPRYTSYPTAPQFSPEVDGETYARWLSELAPGAHASLYLHVPFCAELCIYCGCNTSVARRYTPVAAYAERLRAEIARVAAFIPGRLKVSHLHWGGGTPTLLSAEDMTALMADIRTHFDVEPDAELAIEVDPRVLSPEMVTALAAAGLTRASLGVQDFDPAVQEAIGRHQSFEETAHAAKALRAAGISSLNLDLIYGLPHQTVASVLNSVQTALALDPDRIAVFGYAHVPWMKKHQNLIPEASLPGPAERLAQAEAITDLLTAKGFVAIGLDHFARPTDAMARRAKAGTLHRNFQGYTTDDAPVLLGFGASAIGALPQGYVQNLPATPAWHNAMAEGRLPIARGRALTAEDRLRRDVIERIMCDGGVDLDALLARHRFPAGTCDAELKRLAAMEADGLVVRRGARLAVPPEAHAFTRTVAAVFDAYLPPPDDDAGPRRHAAAV</sequence>
<evidence type="ECO:0000259" key="18">
    <source>
        <dbReference type="PROSITE" id="PS51918"/>
    </source>
</evidence>
<comment type="catalytic activity">
    <reaction evidence="13 14">
        <text>coproporphyrinogen III + 2 S-adenosyl-L-methionine = protoporphyrinogen IX + 2 5'-deoxyadenosine + 2 L-methionine + 2 CO2</text>
        <dbReference type="Rhea" id="RHEA:15425"/>
        <dbReference type="ChEBI" id="CHEBI:16526"/>
        <dbReference type="ChEBI" id="CHEBI:17319"/>
        <dbReference type="ChEBI" id="CHEBI:57307"/>
        <dbReference type="ChEBI" id="CHEBI:57309"/>
        <dbReference type="ChEBI" id="CHEBI:57844"/>
        <dbReference type="ChEBI" id="CHEBI:59789"/>
        <dbReference type="EC" id="1.3.98.3"/>
    </reaction>
</comment>